<evidence type="ECO:0000313" key="13">
    <source>
        <dbReference type="Proteomes" id="UP001212821"/>
    </source>
</evidence>
<feature type="binding site" evidence="9">
    <location>
        <position position="386"/>
    </location>
    <ligand>
        <name>(2R)-2-phosphoglycerate</name>
        <dbReference type="ChEBI" id="CHEBI:58289"/>
    </ligand>
</feature>
<comment type="pathway">
    <text evidence="1 9">Carbohydrate degradation; glycolysis; pyruvate from D-glyceraldehyde 3-phosphate: step 4/5.</text>
</comment>
<dbReference type="PROSITE" id="PS00164">
    <property type="entry name" value="ENOLASE"/>
    <property type="match status" value="1"/>
</dbReference>
<dbReference type="HAMAP" id="MF_00318">
    <property type="entry name" value="Enolase"/>
    <property type="match status" value="1"/>
</dbReference>
<feature type="domain" description="Enolase N-terminal" evidence="11">
    <location>
        <begin position="4"/>
        <end position="134"/>
    </location>
</feature>
<keyword evidence="7 9" id="KW-0324">Glycolysis</keyword>
<keyword evidence="9" id="KW-0479">Metal-binding</keyword>
<protein>
    <recommendedName>
        <fullName evidence="4 9">Enolase</fullName>
        <ecNumber evidence="3 9">4.2.1.11</ecNumber>
    </recommendedName>
    <alternativeName>
        <fullName evidence="9">2-phospho-D-glycerate hydro-lyase</fullName>
    </alternativeName>
    <alternativeName>
        <fullName evidence="9">2-phosphoglycerate dehydratase</fullName>
    </alternativeName>
</protein>
<dbReference type="Gene3D" id="3.20.20.120">
    <property type="entry name" value="Enolase-like C-terminal domain"/>
    <property type="match status" value="1"/>
</dbReference>
<comment type="subcellular location">
    <subcellularLocation>
        <location evidence="9">Cytoplasm</location>
    </subcellularLocation>
    <subcellularLocation>
        <location evidence="9">Secreted</location>
    </subcellularLocation>
    <subcellularLocation>
        <location evidence="9">Cell surface</location>
    </subcellularLocation>
    <text evidence="9">Fractions of enolase are present in both the cytoplasm and on the cell surface.</text>
</comment>
<evidence type="ECO:0000256" key="6">
    <source>
        <dbReference type="ARBA" id="ARBA00022842"/>
    </source>
</evidence>
<comment type="similarity">
    <text evidence="2 9">Belongs to the enolase family.</text>
</comment>
<feature type="binding site" evidence="9">
    <location>
        <position position="163"/>
    </location>
    <ligand>
        <name>(2R)-2-phosphoglycerate</name>
        <dbReference type="ChEBI" id="CHEBI:58289"/>
    </ligand>
</feature>
<sequence length="428" mass="45681">MPSIDVVVAREILDSRGNPTVEVEVGLDDGSTGRAAVPSGASTGAFEALELRDGDKNRYFGKGVEKAVLAVIEQIGPELVGYDATEQRLIDQAMLDLDATPDKSSLGANAILGVSLAVAHAASEASDLPLFRYLGGPNAHVLPVPMMNILNGGSHADSNVDIQEFMIAPIGAESFSEAVRWGVEVYHTLKGVLKERGLSTGLGDEGGFAPNLDSNREALDLITEAIQKAGYVPGRDVALALDVAASEFYKDGAYQFEGKALSSAELIEYYSELVEAYPLVSIEDPLDESDWDGWKAMTVKLGDKVQLVGDDLFVTNPARLAKGIETGTANALLVKVNQIGSLTETLDAVELAQRNGYRCMMSHRSGETEDVTIADLAVATNCGQIKTGAPARSERVAKYNQLLRIEEILDDAAEYAGRGAFPRFRSAE</sequence>
<dbReference type="PRINTS" id="PR00148">
    <property type="entry name" value="ENOLASE"/>
</dbReference>
<dbReference type="Pfam" id="PF03952">
    <property type="entry name" value="Enolase_N"/>
    <property type="match status" value="1"/>
</dbReference>
<feature type="active site" description="Proton acceptor" evidence="9">
    <location>
        <position position="335"/>
    </location>
</feature>
<evidence type="ECO:0000256" key="5">
    <source>
        <dbReference type="ARBA" id="ARBA00022525"/>
    </source>
</evidence>
<dbReference type="InterPro" id="IPR020809">
    <property type="entry name" value="Enolase_CS"/>
</dbReference>
<dbReference type="Pfam" id="PF00113">
    <property type="entry name" value="Enolase_C"/>
    <property type="match status" value="1"/>
</dbReference>
<dbReference type="SFLD" id="SFLDF00002">
    <property type="entry name" value="enolase"/>
    <property type="match status" value="1"/>
</dbReference>
<dbReference type="PANTHER" id="PTHR11902:SF1">
    <property type="entry name" value="ENOLASE"/>
    <property type="match status" value="1"/>
</dbReference>
<dbReference type="SUPFAM" id="SSF51604">
    <property type="entry name" value="Enolase C-terminal domain-like"/>
    <property type="match status" value="1"/>
</dbReference>
<dbReference type="InterPro" id="IPR020810">
    <property type="entry name" value="Enolase_C"/>
</dbReference>
<keyword evidence="13" id="KW-1185">Reference proteome</keyword>
<feature type="binding site" evidence="9">
    <location>
        <position position="242"/>
    </location>
    <ligand>
        <name>Mg(2+)</name>
        <dbReference type="ChEBI" id="CHEBI:18420"/>
    </ligand>
</feature>
<feature type="binding site" evidence="9">
    <location>
        <position position="283"/>
    </location>
    <ligand>
        <name>Mg(2+)</name>
        <dbReference type="ChEBI" id="CHEBI:18420"/>
    </ligand>
</feature>
<comment type="cofactor">
    <cofactor evidence="9">
        <name>Mg(2+)</name>
        <dbReference type="ChEBI" id="CHEBI:18420"/>
    </cofactor>
    <text evidence="9">Binds a second Mg(2+) ion via substrate during catalysis.</text>
</comment>
<keyword evidence="6 9" id="KW-0460">Magnesium</keyword>
<dbReference type="InterPro" id="IPR020811">
    <property type="entry name" value="Enolase_N"/>
</dbReference>
<dbReference type="InterPro" id="IPR036849">
    <property type="entry name" value="Enolase-like_C_sf"/>
</dbReference>
<reference evidence="13" key="1">
    <citation type="submission" date="2022-12" db="EMBL/GenBank/DDBJ databases">
        <authorList>
            <person name="Mo P."/>
        </authorList>
    </citation>
    <scope>NUCLEOTIDE SEQUENCE [LARGE SCALE GENOMIC DNA]</scope>
    <source>
        <strain evidence="13">HUAS 3-15</strain>
    </source>
</reference>
<dbReference type="GO" id="GO:0004634">
    <property type="term" value="F:phosphopyruvate hydratase activity"/>
    <property type="evidence" value="ECO:0007669"/>
    <property type="project" value="UniProtKB-EC"/>
</dbReference>
<feature type="active site" description="Proton donor" evidence="9">
    <location>
        <position position="205"/>
    </location>
</feature>
<organism evidence="12 13">
    <name type="scientific">Kitasatospora cathayae</name>
    <dbReference type="NCBI Taxonomy" id="3004092"/>
    <lineage>
        <taxon>Bacteria</taxon>
        <taxon>Bacillati</taxon>
        <taxon>Actinomycetota</taxon>
        <taxon>Actinomycetes</taxon>
        <taxon>Kitasatosporales</taxon>
        <taxon>Streptomycetaceae</taxon>
        <taxon>Kitasatospora</taxon>
    </lineage>
</organism>
<dbReference type="InterPro" id="IPR000941">
    <property type="entry name" value="Enolase"/>
</dbReference>
<proteinExistence type="inferred from homology"/>
<evidence type="ECO:0000256" key="8">
    <source>
        <dbReference type="ARBA" id="ARBA00023239"/>
    </source>
</evidence>
<evidence type="ECO:0000256" key="1">
    <source>
        <dbReference type="ARBA" id="ARBA00005031"/>
    </source>
</evidence>
<dbReference type="PANTHER" id="PTHR11902">
    <property type="entry name" value="ENOLASE"/>
    <property type="match status" value="1"/>
</dbReference>
<evidence type="ECO:0000256" key="2">
    <source>
        <dbReference type="ARBA" id="ARBA00009604"/>
    </source>
</evidence>
<dbReference type="PIRSF" id="PIRSF001400">
    <property type="entry name" value="Enolase"/>
    <property type="match status" value="1"/>
</dbReference>
<comment type="catalytic activity">
    <reaction evidence="9">
        <text>(2R)-2-phosphoglycerate = phosphoenolpyruvate + H2O</text>
        <dbReference type="Rhea" id="RHEA:10164"/>
        <dbReference type="ChEBI" id="CHEBI:15377"/>
        <dbReference type="ChEBI" id="CHEBI:58289"/>
        <dbReference type="ChEBI" id="CHEBI:58702"/>
        <dbReference type="EC" id="4.2.1.11"/>
    </reaction>
</comment>
<evidence type="ECO:0000256" key="9">
    <source>
        <dbReference type="HAMAP-Rule" id="MF_00318"/>
    </source>
</evidence>
<evidence type="ECO:0000259" key="10">
    <source>
        <dbReference type="SMART" id="SM01192"/>
    </source>
</evidence>
<dbReference type="EMBL" id="CP115450">
    <property type="protein sequence ID" value="WBP87277.1"/>
    <property type="molecule type" value="Genomic_DNA"/>
</dbReference>
<dbReference type="InterPro" id="IPR029017">
    <property type="entry name" value="Enolase-like_N"/>
</dbReference>
<dbReference type="Proteomes" id="UP001212821">
    <property type="component" value="Chromosome"/>
</dbReference>
<feature type="binding site" evidence="9">
    <location>
        <position position="364"/>
    </location>
    <ligand>
        <name>(2R)-2-phosphoglycerate</name>
        <dbReference type="ChEBI" id="CHEBI:58289"/>
    </ligand>
</feature>
<dbReference type="SMART" id="SM01193">
    <property type="entry name" value="Enolase_N"/>
    <property type="match status" value="1"/>
</dbReference>
<feature type="domain" description="Enolase C-terminal TIM barrel" evidence="10">
    <location>
        <begin position="139"/>
        <end position="423"/>
    </location>
</feature>
<keyword evidence="9" id="KW-0963">Cytoplasm</keyword>
<evidence type="ECO:0000313" key="12">
    <source>
        <dbReference type="EMBL" id="WBP87277.1"/>
    </source>
</evidence>
<gene>
    <name evidence="9 12" type="primary">eno</name>
    <name evidence="12" type="ORF">O1G21_16450</name>
</gene>
<dbReference type="SFLD" id="SFLDG00178">
    <property type="entry name" value="enolase"/>
    <property type="match status" value="1"/>
</dbReference>
<evidence type="ECO:0000256" key="4">
    <source>
        <dbReference type="ARBA" id="ARBA00017068"/>
    </source>
</evidence>
<comment type="function">
    <text evidence="9">Catalyzes the reversible conversion of 2-phosphoglycerate (2-PG) into phosphoenolpyruvate (PEP). It is essential for the degradation of carbohydrates via glycolysis.</text>
</comment>
<feature type="binding site" evidence="9">
    <location>
        <position position="365"/>
    </location>
    <ligand>
        <name>(2R)-2-phosphoglycerate</name>
        <dbReference type="ChEBI" id="CHEBI:58289"/>
    </ligand>
</feature>
<dbReference type="Gene3D" id="3.30.390.10">
    <property type="entry name" value="Enolase-like, N-terminal domain"/>
    <property type="match status" value="1"/>
</dbReference>
<dbReference type="RefSeq" id="WP_270144575.1">
    <property type="nucleotide sequence ID" value="NZ_CP115450.1"/>
</dbReference>
<keyword evidence="8 9" id="KW-0456">Lyase</keyword>
<evidence type="ECO:0000256" key="3">
    <source>
        <dbReference type="ARBA" id="ARBA00012058"/>
    </source>
</evidence>
<evidence type="ECO:0000259" key="11">
    <source>
        <dbReference type="SMART" id="SM01193"/>
    </source>
</evidence>
<feature type="binding site" evidence="9">
    <location>
        <position position="310"/>
    </location>
    <ligand>
        <name>Mg(2+)</name>
        <dbReference type="ChEBI" id="CHEBI:18420"/>
    </ligand>
</feature>
<name>A0ABY7Q419_9ACTN</name>
<dbReference type="SUPFAM" id="SSF54826">
    <property type="entry name" value="Enolase N-terminal domain-like"/>
    <property type="match status" value="1"/>
</dbReference>
<feature type="binding site" evidence="9">
    <location>
        <position position="335"/>
    </location>
    <ligand>
        <name>(2R)-2-phosphoglycerate</name>
        <dbReference type="ChEBI" id="CHEBI:58289"/>
    </ligand>
</feature>
<dbReference type="SMART" id="SM01192">
    <property type="entry name" value="Enolase_C"/>
    <property type="match status" value="1"/>
</dbReference>
<evidence type="ECO:0000256" key="7">
    <source>
        <dbReference type="ARBA" id="ARBA00023152"/>
    </source>
</evidence>
<dbReference type="EC" id="4.2.1.11" evidence="3 9"/>
<dbReference type="NCBIfam" id="TIGR01060">
    <property type="entry name" value="eno"/>
    <property type="match status" value="1"/>
</dbReference>
<accession>A0ABY7Q419</accession>
<keyword evidence="5 9" id="KW-0964">Secreted</keyword>
<dbReference type="SFLD" id="SFLDS00001">
    <property type="entry name" value="Enolase"/>
    <property type="match status" value="1"/>
</dbReference>
<dbReference type="CDD" id="cd03313">
    <property type="entry name" value="enolase"/>
    <property type="match status" value="1"/>
</dbReference>